<comment type="caution">
    <text evidence="1">The sequence shown here is derived from an EMBL/GenBank/DDBJ whole genome shotgun (WGS) entry which is preliminary data.</text>
</comment>
<reference evidence="1" key="1">
    <citation type="submission" date="2018-11" db="EMBL/GenBank/DDBJ databases">
        <authorList>
            <consortium name="Pathogen Informatics"/>
        </authorList>
    </citation>
    <scope>NUCLEOTIDE SEQUENCE</scope>
</reference>
<sequence>MSHKSASLQVDLVKLSHLHRSRCRLQGFRLLSRLLFYSACPLIAATHQNHCLAIYAPPITVLVYVIFKDLESAMSMPRHLLPRLQAHDPVILSSPPLYLIL</sequence>
<organism evidence="1 2">
    <name type="scientific">Protopolystoma xenopodis</name>
    <dbReference type="NCBI Taxonomy" id="117903"/>
    <lineage>
        <taxon>Eukaryota</taxon>
        <taxon>Metazoa</taxon>
        <taxon>Spiralia</taxon>
        <taxon>Lophotrochozoa</taxon>
        <taxon>Platyhelminthes</taxon>
        <taxon>Monogenea</taxon>
        <taxon>Polyopisthocotylea</taxon>
        <taxon>Polystomatidea</taxon>
        <taxon>Polystomatidae</taxon>
        <taxon>Protopolystoma</taxon>
    </lineage>
</organism>
<evidence type="ECO:0000313" key="1">
    <source>
        <dbReference type="EMBL" id="VEL35797.1"/>
    </source>
</evidence>
<accession>A0A3S5AR80</accession>
<proteinExistence type="predicted"/>
<gene>
    <name evidence="1" type="ORF">PXEA_LOCUS29237</name>
</gene>
<protein>
    <submittedName>
        <fullName evidence="1">Uncharacterized protein</fullName>
    </submittedName>
</protein>
<dbReference type="Proteomes" id="UP000784294">
    <property type="component" value="Unassembled WGS sequence"/>
</dbReference>
<evidence type="ECO:0000313" key="2">
    <source>
        <dbReference type="Proteomes" id="UP000784294"/>
    </source>
</evidence>
<keyword evidence="2" id="KW-1185">Reference proteome</keyword>
<name>A0A3S5AR80_9PLAT</name>
<dbReference type="EMBL" id="CAAALY010250715">
    <property type="protein sequence ID" value="VEL35797.1"/>
    <property type="molecule type" value="Genomic_DNA"/>
</dbReference>
<dbReference type="AlphaFoldDB" id="A0A3S5AR80"/>